<evidence type="ECO:0000256" key="1">
    <source>
        <dbReference type="ARBA" id="ARBA00008361"/>
    </source>
</evidence>
<evidence type="ECO:0000256" key="3">
    <source>
        <dbReference type="ARBA" id="ARBA00022679"/>
    </source>
</evidence>
<accession>A0A173R9L7</accession>
<dbReference type="PANTHER" id="PTHR44942">
    <property type="entry name" value="METHYLTRANSF_11 DOMAIN-CONTAINING PROTEIN"/>
    <property type="match status" value="1"/>
</dbReference>
<dbReference type="Gene3D" id="3.40.50.150">
    <property type="entry name" value="Vaccinia Virus protein VP39"/>
    <property type="match status" value="1"/>
</dbReference>
<dbReference type="AlphaFoldDB" id="A0A173R9L7"/>
<dbReference type="SUPFAM" id="SSF53335">
    <property type="entry name" value="S-adenosyl-L-methionine-dependent methyltransferases"/>
    <property type="match status" value="1"/>
</dbReference>
<dbReference type="InterPro" id="IPR051052">
    <property type="entry name" value="Diverse_substrate_MTase"/>
</dbReference>
<keyword evidence="2 5" id="KW-0489">Methyltransferase</keyword>
<proteinExistence type="inferred from homology"/>
<reference evidence="5 6" key="1">
    <citation type="submission" date="2015-09" db="EMBL/GenBank/DDBJ databases">
        <authorList>
            <consortium name="Pathogen Informatics"/>
        </authorList>
    </citation>
    <scope>NUCLEOTIDE SEQUENCE [LARGE SCALE GENOMIC DNA]</scope>
    <source>
        <strain evidence="5 6">2789STDY5608863</strain>
    </source>
</reference>
<dbReference type="GO" id="GO:0008757">
    <property type="term" value="F:S-adenosylmethionine-dependent methyltransferase activity"/>
    <property type="evidence" value="ECO:0007669"/>
    <property type="project" value="InterPro"/>
</dbReference>
<evidence type="ECO:0000313" key="6">
    <source>
        <dbReference type="Proteomes" id="UP000095495"/>
    </source>
</evidence>
<evidence type="ECO:0000256" key="2">
    <source>
        <dbReference type="ARBA" id="ARBA00022603"/>
    </source>
</evidence>
<dbReference type="GO" id="GO:0032259">
    <property type="term" value="P:methylation"/>
    <property type="evidence" value="ECO:0007669"/>
    <property type="project" value="UniProtKB-KW"/>
</dbReference>
<dbReference type="CDD" id="cd02440">
    <property type="entry name" value="AdoMet_MTases"/>
    <property type="match status" value="1"/>
</dbReference>
<name>A0A173R9L7_9FIRM</name>
<comment type="similarity">
    <text evidence="1">Belongs to the methyltransferase superfamily.</text>
</comment>
<dbReference type="Pfam" id="PF08241">
    <property type="entry name" value="Methyltransf_11"/>
    <property type="match status" value="1"/>
</dbReference>
<evidence type="ECO:0000259" key="4">
    <source>
        <dbReference type="Pfam" id="PF08241"/>
    </source>
</evidence>
<keyword evidence="3 5" id="KW-0808">Transferase</keyword>
<protein>
    <submittedName>
        <fullName evidence="5">Ubiquinone/menaquinone biosynthesis methyltransferase</fullName>
    </submittedName>
</protein>
<dbReference type="PANTHER" id="PTHR44942:SF4">
    <property type="entry name" value="METHYLTRANSFERASE TYPE 11 DOMAIN-CONTAINING PROTEIN"/>
    <property type="match status" value="1"/>
</dbReference>
<feature type="domain" description="Methyltransferase type 11" evidence="4">
    <location>
        <begin position="44"/>
        <end position="136"/>
    </location>
</feature>
<dbReference type="InterPro" id="IPR013216">
    <property type="entry name" value="Methyltransf_11"/>
</dbReference>
<keyword evidence="5" id="KW-0830">Ubiquinone</keyword>
<sequence length="259" mass="29529">MQFGDFSELAKFYVDRPGYSTDVLNCIQAYIMQQCGKNELVIADVGAGTGKLTENLVNLQCPVHGFAVEPNDAMREEGVKLFGNSTKIIWKEGSAESTGLEDSSVDWVLMGSSFHWTDAPKAMKEFYRILKPGGFFTAIWNPRNIESSQLHMEIEQIVYDEIKTTKRVSSGNKLTSEEMAEKMMGTGLFEKMLFIEGNHEETMTIDRYMNIWKSVNDIQVQAGEEGFRRILSKIENKLDGYKEIQVPYRSRSWTVRSKK</sequence>
<dbReference type="Proteomes" id="UP000095495">
    <property type="component" value="Unassembled WGS sequence"/>
</dbReference>
<gene>
    <name evidence="5" type="ORF">ERS852420_00421</name>
</gene>
<evidence type="ECO:0000313" key="5">
    <source>
        <dbReference type="EMBL" id="CUM74497.1"/>
    </source>
</evidence>
<dbReference type="InterPro" id="IPR029063">
    <property type="entry name" value="SAM-dependent_MTases_sf"/>
</dbReference>
<organism evidence="5 6">
    <name type="scientific">Roseburia faecis</name>
    <dbReference type="NCBI Taxonomy" id="301302"/>
    <lineage>
        <taxon>Bacteria</taxon>
        <taxon>Bacillati</taxon>
        <taxon>Bacillota</taxon>
        <taxon>Clostridia</taxon>
        <taxon>Lachnospirales</taxon>
        <taxon>Lachnospiraceae</taxon>
        <taxon>Roseburia</taxon>
    </lineage>
</organism>
<dbReference type="EMBL" id="CYXV01000001">
    <property type="protein sequence ID" value="CUM74497.1"/>
    <property type="molecule type" value="Genomic_DNA"/>
</dbReference>
<dbReference type="RefSeq" id="WP_055261042.1">
    <property type="nucleotide sequence ID" value="NZ_CYXV01000001.1"/>
</dbReference>